<dbReference type="SUPFAM" id="SSF53383">
    <property type="entry name" value="PLP-dependent transferases"/>
    <property type="match status" value="1"/>
</dbReference>
<evidence type="ECO:0000256" key="3">
    <source>
        <dbReference type="ARBA" id="ARBA00022576"/>
    </source>
</evidence>
<feature type="domain" description="HTH gntR-type" evidence="8">
    <location>
        <begin position="11"/>
        <end position="79"/>
    </location>
</feature>
<protein>
    <submittedName>
        <fullName evidence="9">PLP-dependent aminotransferase family protein</fullName>
    </submittedName>
</protein>
<evidence type="ECO:0000256" key="7">
    <source>
        <dbReference type="ARBA" id="ARBA00023163"/>
    </source>
</evidence>
<keyword evidence="4" id="KW-0663">Pyridoxal phosphate</keyword>
<keyword evidence="5" id="KW-0805">Transcription regulation</keyword>
<keyword evidence="3 9" id="KW-0032">Aminotransferase</keyword>
<dbReference type="Pfam" id="PF00155">
    <property type="entry name" value="Aminotran_1_2"/>
    <property type="match status" value="1"/>
</dbReference>
<evidence type="ECO:0000256" key="2">
    <source>
        <dbReference type="ARBA" id="ARBA00005384"/>
    </source>
</evidence>
<evidence type="ECO:0000259" key="8">
    <source>
        <dbReference type="PROSITE" id="PS50949"/>
    </source>
</evidence>
<evidence type="ECO:0000313" key="10">
    <source>
        <dbReference type="Proteomes" id="UP001164761"/>
    </source>
</evidence>
<dbReference type="Gene3D" id="3.40.640.10">
    <property type="entry name" value="Type I PLP-dependent aspartate aminotransferase-like (Major domain)"/>
    <property type="match status" value="1"/>
</dbReference>
<evidence type="ECO:0000256" key="5">
    <source>
        <dbReference type="ARBA" id="ARBA00023015"/>
    </source>
</evidence>
<dbReference type="CDD" id="cd07377">
    <property type="entry name" value="WHTH_GntR"/>
    <property type="match status" value="1"/>
</dbReference>
<dbReference type="Gene3D" id="3.90.1150.10">
    <property type="entry name" value="Aspartate Aminotransferase, domain 1"/>
    <property type="match status" value="1"/>
</dbReference>
<evidence type="ECO:0000256" key="4">
    <source>
        <dbReference type="ARBA" id="ARBA00022898"/>
    </source>
</evidence>
<dbReference type="InterPro" id="IPR015421">
    <property type="entry name" value="PyrdxlP-dep_Trfase_major"/>
</dbReference>
<dbReference type="EMBL" id="CP104067">
    <property type="protein sequence ID" value="WAH42929.1"/>
    <property type="molecule type" value="Genomic_DNA"/>
</dbReference>
<evidence type="ECO:0000256" key="6">
    <source>
        <dbReference type="ARBA" id="ARBA00023125"/>
    </source>
</evidence>
<dbReference type="InterPro" id="IPR036388">
    <property type="entry name" value="WH-like_DNA-bd_sf"/>
</dbReference>
<dbReference type="InterPro" id="IPR015424">
    <property type="entry name" value="PyrdxlP-dep_Trfase"/>
</dbReference>
<evidence type="ECO:0000256" key="1">
    <source>
        <dbReference type="ARBA" id="ARBA00001933"/>
    </source>
</evidence>
<keyword evidence="6" id="KW-0238">DNA-binding</keyword>
<dbReference type="Pfam" id="PF00392">
    <property type="entry name" value="GntR"/>
    <property type="match status" value="1"/>
</dbReference>
<dbReference type="PROSITE" id="PS50949">
    <property type="entry name" value="HTH_GNTR"/>
    <property type="match status" value="1"/>
</dbReference>
<dbReference type="GO" id="GO:0008483">
    <property type="term" value="F:transaminase activity"/>
    <property type="evidence" value="ECO:0007669"/>
    <property type="project" value="UniProtKB-KW"/>
</dbReference>
<accession>A0ABY6ZLG1</accession>
<comment type="similarity">
    <text evidence="2">In the C-terminal section; belongs to the class-I pyridoxal-phosphate-dependent aminotransferase family.</text>
</comment>
<comment type="cofactor">
    <cofactor evidence="1">
        <name>pyridoxal 5'-phosphate</name>
        <dbReference type="ChEBI" id="CHEBI:597326"/>
    </cofactor>
</comment>
<name>A0ABY6ZLG1_9BACL</name>
<dbReference type="InterPro" id="IPR036390">
    <property type="entry name" value="WH_DNA-bd_sf"/>
</dbReference>
<organism evidence="9 10">
    <name type="scientific">Alicyclobacillus fastidiosus</name>
    <dbReference type="NCBI Taxonomy" id="392011"/>
    <lineage>
        <taxon>Bacteria</taxon>
        <taxon>Bacillati</taxon>
        <taxon>Bacillota</taxon>
        <taxon>Bacilli</taxon>
        <taxon>Bacillales</taxon>
        <taxon>Alicyclobacillaceae</taxon>
        <taxon>Alicyclobacillus</taxon>
    </lineage>
</organism>
<dbReference type="InterPro" id="IPR015422">
    <property type="entry name" value="PyrdxlP-dep_Trfase_small"/>
</dbReference>
<gene>
    <name evidence="9" type="ORF">NZD89_05765</name>
</gene>
<evidence type="ECO:0000313" key="9">
    <source>
        <dbReference type="EMBL" id="WAH42929.1"/>
    </source>
</evidence>
<keyword evidence="3 9" id="KW-0808">Transferase</keyword>
<proteinExistence type="inferred from homology"/>
<dbReference type="CDD" id="cd00609">
    <property type="entry name" value="AAT_like"/>
    <property type="match status" value="1"/>
</dbReference>
<keyword evidence="10" id="KW-1185">Reference proteome</keyword>
<dbReference type="RefSeq" id="WP_268006806.1">
    <property type="nucleotide sequence ID" value="NZ_CP104067.1"/>
</dbReference>
<dbReference type="PRINTS" id="PR00035">
    <property type="entry name" value="HTHGNTR"/>
</dbReference>
<dbReference type="SUPFAM" id="SSF46785">
    <property type="entry name" value="Winged helix' DNA-binding domain"/>
    <property type="match status" value="1"/>
</dbReference>
<dbReference type="PANTHER" id="PTHR46577">
    <property type="entry name" value="HTH-TYPE TRANSCRIPTIONAL REGULATORY PROTEIN GABR"/>
    <property type="match status" value="1"/>
</dbReference>
<dbReference type="Gene3D" id="1.10.10.10">
    <property type="entry name" value="Winged helix-like DNA-binding domain superfamily/Winged helix DNA-binding domain"/>
    <property type="match status" value="1"/>
</dbReference>
<sequence>MNWKPDASMKEPIFRQIAKHFESLIIEGKLAPGEPLPAERKLAEELGVNRSTVVSAYAELRATGLVQSVQGSGTRVSEHMWDVSARKVPNWRQYTLEASFRPTLPLISKLRSASTDPTKINLARGELSEDLLPRREVQELLHRMNIDDSLGYSHPQGSLRLRETLCDHLRKANGIYTDPEHILVTSGSQQALHLITQCLLAPGDAIGLEGPSYAYSLPLFSSAGLRLFRIPVDDDGLDPISVKELYQKHMIKMVFVNPTYQNPTGTTLSLSRRKQLLKICEELRIPIVEDGAYSEIRLDKSEAPPNALVTLHGNSDLVIYVGSLSKTAAPGLRIGWVIAPSAVIRRMADAKEQMDFGMNTVVQELANLYLRTGWRDHLQRLTRELTKRRNSMLMSLQSNAEELCVWNKPLGGYHIWCRLKHIISDVELLDACIQNGVIVTPGIVYGAEHGFIRLTYARSVENDIYEGIKRFVHVIRELAER</sequence>
<dbReference type="InterPro" id="IPR004839">
    <property type="entry name" value="Aminotransferase_I/II_large"/>
</dbReference>
<reference evidence="9" key="1">
    <citation type="submission" date="2022-08" db="EMBL/GenBank/DDBJ databases">
        <title>Alicyclobacillus fastidiosus DSM 17978, complete genome.</title>
        <authorList>
            <person name="Wang Q."/>
            <person name="Cai R."/>
            <person name="Wang Z."/>
        </authorList>
    </citation>
    <scope>NUCLEOTIDE SEQUENCE</scope>
    <source>
        <strain evidence="9">DSM 17978</strain>
    </source>
</reference>
<keyword evidence="7" id="KW-0804">Transcription</keyword>
<dbReference type="SMART" id="SM00345">
    <property type="entry name" value="HTH_GNTR"/>
    <property type="match status" value="1"/>
</dbReference>
<dbReference type="PANTHER" id="PTHR46577:SF2">
    <property type="entry name" value="TRANSCRIPTIONAL REGULATORY PROTEIN"/>
    <property type="match status" value="1"/>
</dbReference>
<dbReference type="InterPro" id="IPR051446">
    <property type="entry name" value="HTH_trans_reg/aminotransferase"/>
</dbReference>
<dbReference type="Proteomes" id="UP001164761">
    <property type="component" value="Chromosome"/>
</dbReference>
<dbReference type="InterPro" id="IPR000524">
    <property type="entry name" value="Tscrpt_reg_HTH_GntR"/>
</dbReference>